<evidence type="ECO:0000259" key="11">
    <source>
        <dbReference type="Pfam" id="PF07715"/>
    </source>
</evidence>
<dbReference type="PROSITE" id="PS52016">
    <property type="entry name" value="TONB_DEPENDENT_REC_3"/>
    <property type="match status" value="1"/>
</dbReference>
<keyword evidence="13" id="KW-1185">Reference proteome</keyword>
<evidence type="ECO:0008006" key="14">
    <source>
        <dbReference type="Google" id="ProtNLM"/>
    </source>
</evidence>
<dbReference type="OrthoDB" id="6046653at2"/>
<dbReference type="KEGG" id="ala:BFG52_14960"/>
<comment type="subcellular location">
    <subcellularLocation>
        <location evidence="1 8">Cell outer membrane</location>
        <topology evidence="1 8">Multi-pass membrane protein</topology>
    </subcellularLocation>
</comment>
<dbReference type="PANTHER" id="PTHR30442:SF0">
    <property type="entry name" value="FE(3+) DICITRATE TRANSPORT PROTEIN FECA"/>
    <property type="match status" value="1"/>
</dbReference>
<dbReference type="Proteomes" id="UP000093391">
    <property type="component" value="Chromosome"/>
</dbReference>
<dbReference type="InterPro" id="IPR036942">
    <property type="entry name" value="Beta-barrel_TonB_sf"/>
</dbReference>
<evidence type="ECO:0000256" key="6">
    <source>
        <dbReference type="ARBA" id="ARBA00023136"/>
    </source>
</evidence>
<evidence type="ECO:0000256" key="7">
    <source>
        <dbReference type="ARBA" id="ARBA00023237"/>
    </source>
</evidence>
<feature type="domain" description="TonB-dependent receptor plug" evidence="11">
    <location>
        <begin position="91"/>
        <end position="192"/>
    </location>
</feature>
<dbReference type="Gene3D" id="2.40.170.20">
    <property type="entry name" value="TonB-dependent receptor, beta-barrel domain"/>
    <property type="match status" value="1"/>
</dbReference>
<keyword evidence="6 8" id="KW-0472">Membrane</keyword>
<keyword evidence="2 8" id="KW-0813">Transport</keyword>
<dbReference type="Pfam" id="PF00593">
    <property type="entry name" value="TonB_dep_Rec_b-barrel"/>
    <property type="match status" value="1"/>
</dbReference>
<reference evidence="12 13" key="1">
    <citation type="submission" date="2016-08" db="EMBL/GenBank/DDBJ databases">
        <authorList>
            <person name="Seilhamer J.J."/>
        </authorList>
    </citation>
    <scope>NUCLEOTIDE SEQUENCE [LARGE SCALE GENOMIC DNA]</scope>
    <source>
        <strain evidence="12 13">BRTC-1</strain>
    </source>
</reference>
<evidence type="ECO:0000259" key="10">
    <source>
        <dbReference type="Pfam" id="PF00593"/>
    </source>
</evidence>
<keyword evidence="5 9" id="KW-0798">TonB box</keyword>
<evidence type="ECO:0000256" key="5">
    <source>
        <dbReference type="ARBA" id="ARBA00023077"/>
    </source>
</evidence>
<dbReference type="Gene3D" id="2.170.130.10">
    <property type="entry name" value="TonB-dependent receptor, plug domain"/>
    <property type="match status" value="1"/>
</dbReference>
<dbReference type="PANTHER" id="PTHR30442">
    <property type="entry name" value="IRON III DICITRATE TRANSPORT PROTEIN FECA"/>
    <property type="match status" value="1"/>
</dbReference>
<evidence type="ECO:0000256" key="1">
    <source>
        <dbReference type="ARBA" id="ARBA00004571"/>
    </source>
</evidence>
<keyword evidence="3 8" id="KW-1134">Transmembrane beta strand</keyword>
<keyword evidence="4 8" id="KW-0812">Transmembrane</keyword>
<protein>
    <recommendedName>
        <fullName evidence="14">TonB-dependent receptor</fullName>
    </recommendedName>
</protein>
<dbReference type="EMBL" id="CP016895">
    <property type="protein sequence ID" value="AOA59518.1"/>
    <property type="molecule type" value="Genomic_DNA"/>
</dbReference>
<keyword evidence="7 8" id="KW-0998">Cell outer membrane</keyword>
<dbReference type="GO" id="GO:0033214">
    <property type="term" value="P:siderophore-iron import into cell"/>
    <property type="evidence" value="ECO:0007669"/>
    <property type="project" value="TreeGrafter"/>
</dbReference>
<gene>
    <name evidence="12" type="ORF">BFG52_14960</name>
</gene>
<evidence type="ECO:0000256" key="8">
    <source>
        <dbReference type="PROSITE-ProRule" id="PRU01360"/>
    </source>
</evidence>
<evidence type="ECO:0000256" key="9">
    <source>
        <dbReference type="RuleBase" id="RU003357"/>
    </source>
</evidence>
<dbReference type="GO" id="GO:0009279">
    <property type="term" value="C:cell outer membrane"/>
    <property type="evidence" value="ECO:0007669"/>
    <property type="project" value="UniProtKB-SubCell"/>
</dbReference>
<organism evidence="12 13">
    <name type="scientific">Acinetobacter larvae</name>
    <dbReference type="NCBI Taxonomy" id="1789224"/>
    <lineage>
        <taxon>Bacteria</taxon>
        <taxon>Pseudomonadati</taxon>
        <taxon>Pseudomonadota</taxon>
        <taxon>Gammaproteobacteria</taxon>
        <taxon>Moraxellales</taxon>
        <taxon>Moraxellaceae</taxon>
        <taxon>Acinetobacter</taxon>
    </lineage>
</organism>
<dbReference type="InterPro" id="IPR039426">
    <property type="entry name" value="TonB-dep_rcpt-like"/>
</dbReference>
<dbReference type="SUPFAM" id="SSF56935">
    <property type="entry name" value="Porins"/>
    <property type="match status" value="1"/>
</dbReference>
<name>A0A1B2M2V2_9GAMM</name>
<dbReference type="AlphaFoldDB" id="A0A1B2M2V2"/>
<dbReference type="Pfam" id="PF07715">
    <property type="entry name" value="Plug"/>
    <property type="match status" value="1"/>
</dbReference>
<evidence type="ECO:0000313" key="12">
    <source>
        <dbReference type="EMBL" id="AOA59518.1"/>
    </source>
</evidence>
<evidence type="ECO:0000256" key="4">
    <source>
        <dbReference type="ARBA" id="ARBA00022692"/>
    </source>
</evidence>
<evidence type="ECO:0000256" key="3">
    <source>
        <dbReference type="ARBA" id="ARBA00022452"/>
    </source>
</evidence>
<comment type="similarity">
    <text evidence="8 9">Belongs to the TonB-dependent receptor family.</text>
</comment>
<evidence type="ECO:0000313" key="13">
    <source>
        <dbReference type="Proteomes" id="UP000093391"/>
    </source>
</evidence>
<dbReference type="InterPro" id="IPR000531">
    <property type="entry name" value="Beta-barrel_TonB"/>
</dbReference>
<feature type="domain" description="TonB-dependent receptor-like beta-barrel" evidence="10">
    <location>
        <begin position="338"/>
        <end position="865"/>
    </location>
</feature>
<evidence type="ECO:0000256" key="2">
    <source>
        <dbReference type="ARBA" id="ARBA00022448"/>
    </source>
</evidence>
<dbReference type="InterPro" id="IPR012910">
    <property type="entry name" value="Plug_dom"/>
</dbReference>
<dbReference type="InterPro" id="IPR037066">
    <property type="entry name" value="Plug_dom_sf"/>
</dbReference>
<accession>A0A1B2M2V2</accession>
<sequence length="894" mass="100495">MKCRDIQQGIYPLQQHKDDHNVAVSQHLVRFNAYPFLVFCFISSGYIGVAQAQPDTPNAKTSTVAKRATEINAPSVRLSEITLYAQPENPLDHIDAKALSRFAVISSGDMLKGQASVQLGDSRNGGALDVNIRGVQGQSRVAVTVDGAQQSLDVYRGYAGMQNRSYVDPLLISSVDIHKGPSAKAGGAIGGTVAMRSLGVEDILLPGKSSGLRITGQLSDNGRKAQRQPEHYDPKIALQVPTSQHQGDLFSSQARSGSIASAWRSDQLDLIAAYAQRIQGNYFSGKHGQDRYRKFNPNGDELRSVAKMYGEGEEVLNSSSDTRSLLLKAVLRPRQGHQVNLSYIDSDSQFGDVMPSDIYRYGSANINQYPLGKVRMHTLSARYDYQPKQYDWIDFNTQFWMTQAKTNQLGAAFFAPASQMFRRDRAWSPQENNRYGLEFNNKSKLDSPWGKFVLSSGVALQYERLKPQSNANISIFDLYQNKVMRDAERQDYSLALKLDYFPIERLNIWAGLNYNHNKVRDFNKQYRAIRENKLLRFVNVRNAAGESGQMYWFADANGQFTDKTDPRLNNAVVFTDTNNPLQGKLLNDFGAGVKTNVQKSEYSSVVVGYKGLEKPDQRQHGLAPHMGVSYQFTPQQRAYLSYTAKHRMPSLLETSLGTQQIKPGEDLKPELAKSWELGFIHDNQQGFSAKLNYFHNDIDHFITRYYDPRSYGAMTFSNLDHFRNSGLELQSKYDQDTFFIDFSATRYFKIESCDARFAAHLRSTGGRLANTPDCTAGGFMGSYLNTQNPPKYSSNLTIGTRLFDQKLVLGSRYSYSAGPKNTLNKPWQTGATTPQMKYESVHLIDLFADYQINPHIALNFSIQNITNRYYLDPLALSYMPAPGRTMSLGLQLKL</sequence>
<proteinExistence type="inferred from homology"/>
<dbReference type="STRING" id="1789224.BFG52_14960"/>
<dbReference type="RefSeq" id="WP_067558012.1">
    <property type="nucleotide sequence ID" value="NZ_CP016895.1"/>
</dbReference>